<feature type="transmembrane region" description="Helical" evidence="5">
    <location>
        <begin position="59"/>
        <end position="79"/>
    </location>
</feature>
<keyword evidence="7" id="KW-1185">Reference proteome</keyword>
<evidence type="ECO:0000256" key="3">
    <source>
        <dbReference type="ARBA" id="ARBA00022989"/>
    </source>
</evidence>
<name>A0A2T0TMY1_9BACT</name>
<comment type="caution">
    <text evidence="6">The sequence shown here is derived from an EMBL/GenBank/DDBJ whole genome shotgun (WGS) entry which is preliminary data.</text>
</comment>
<dbReference type="Proteomes" id="UP000238375">
    <property type="component" value="Unassembled WGS sequence"/>
</dbReference>
<dbReference type="AlphaFoldDB" id="A0A2T0TMY1"/>
<evidence type="ECO:0000313" key="6">
    <source>
        <dbReference type="EMBL" id="PRY46971.1"/>
    </source>
</evidence>
<dbReference type="EMBL" id="PVTE01000001">
    <property type="protein sequence ID" value="PRY46971.1"/>
    <property type="molecule type" value="Genomic_DNA"/>
</dbReference>
<accession>A0A2T0TMY1</accession>
<dbReference type="InterPro" id="IPR032808">
    <property type="entry name" value="DoxX"/>
</dbReference>
<comment type="subcellular location">
    <subcellularLocation>
        <location evidence="1">Membrane</location>
        <topology evidence="1">Multi-pass membrane protein</topology>
    </subcellularLocation>
</comment>
<feature type="transmembrane region" description="Helical" evidence="5">
    <location>
        <begin position="113"/>
        <end position="132"/>
    </location>
</feature>
<keyword evidence="2 5" id="KW-0812">Transmembrane</keyword>
<reference evidence="6 7" key="1">
    <citation type="submission" date="2018-03" db="EMBL/GenBank/DDBJ databases">
        <title>Genomic Encyclopedia of Archaeal and Bacterial Type Strains, Phase II (KMG-II): from individual species to whole genera.</title>
        <authorList>
            <person name="Goeker M."/>
        </authorList>
    </citation>
    <scope>NUCLEOTIDE SEQUENCE [LARGE SCALE GENOMIC DNA]</scope>
    <source>
        <strain evidence="6 7">DSM 28354</strain>
    </source>
</reference>
<evidence type="ECO:0000256" key="1">
    <source>
        <dbReference type="ARBA" id="ARBA00004141"/>
    </source>
</evidence>
<organism evidence="6 7">
    <name type="scientific">Spirosoma oryzae</name>
    <dbReference type="NCBI Taxonomy" id="1469603"/>
    <lineage>
        <taxon>Bacteria</taxon>
        <taxon>Pseudomonadati</taxon>
        <taxon>Bacteroidota</taxon>
        <taxon>Cytophagia</taxon>
        <taxon>Cytophagales</taxon>
        <taxon>Cytophagaceae</taxon>
        <taxon>Spirosoma</taxon>
    </lineage>
</organism>
<dbReference type="Pfam" id="PF13564">
    <property type="entry name" value="DoxX_2"/>
    <property type="match status" value="1"/>
</dbReference>
<dbReference type="RefSeq" id="WP_211300796.1">
    <property type="nucleotide sequence ID" value="NZ_PVTE01000001.1"/>
</dbReference>
<evidence type="ECO:0000256" key="4">
    <source>
        <dbReference type="ARBA" id="ARBA00023136"/>
    </source>
</evidence>
<keyword evidence="3 5" id="KW-1133">Transmembrane helix</keyword>
<sequence>METRIMRTQTPSKGWHITRWILQVLLVLTFGMAGFMKLTAPIAELAKQMPWTAQVPVGLARFIGGAELAGALGLIVPMLTRIRPALTGLAASGLALVMALAAGFHLVRGEAPMVVPSVVLGALACLVAWGRAKKAPVCIK</sequence>
<evidence type="ECO:0000256" key="5">
    <source>
        <dbReference type="SAM" id="Phobius"/>
    </source>
</evidence>
<evidence type="ECO:0000256" key="2">
    <source>
        <dbReference type="ARBA" id="ARBA00022692"/>
    </source>
</evidence>
<keyword evidence="4 5" id="KW-0472">Membrane</keyword>
<protein>
    <submittedName>
        <fullName evidence="6">DoxX-like protein</fullName>
    </submittedName>
</protein>
<feature type="transmembrane region" description="Helical" evidence="5">
    <location>
        <begin position="86"/>
        <end position="107"/>
    </location>
</feature>
<feature type="transmembrane region" description="Helical" evidence="5">
    <location>
        <begin position="20"/>
        <end position="39"/>
    </location>
</feature>
<evidence type="ECO:0000313" key="7">
    <source>
        <dbReference type="Proteomes" id="UP000238375"/>
    </source>
</evidence>
<dbReference type="GO" id="GO:0016020">
    <property type="term" value="C:membrane"/>
    <property type="evidence" value="ECO:0007669"/>
    <property type="project" value="UniProtKB-SubCell"/>
</dbReference>
<gene>
    <name evidence="6" type="ORF">CLV58_10135</name>
</gene>
<proteinExistence type="predicted"/>